<evidence type="ECO:0000313" key="2">
    <source>
        <dbReference type="Proteomes" id="UP001209083"/>
    </source>
</evidence>
<dbReference type="EMBL" id="CP090958">
    <property type="protein sequence ID" value="WGW12309.1"/>
    <property type="molecule type" value="Genomic_DNA"/>
</dbReference>
<proteinExistence type="predicted"/>
<reference evidence="1 2" key="1">
    <citation type="submission" date="2023-05" db="EMBL/GenBank/DDBJ databases">
        <title>Lithophilousrod everest ZFBP1038 complete genpme.</title>
        <authorList>
            <person name="Tian M."/>
        </authorList>
    </citation>
    <scope>NUCLEOTIDE SEQUENCE [LARGE SCALE GENOMIC DNA]</scope>
    <source>
        <strain evidence="1 2">ZFBP1038</strain>
    </source>
</reference>
<keyword evidence="2" id="KW-1185">Reference proteome</keyword>
<dbReference type="RefSeq" id="WP_349639108.1">
    <property type="nucleotide sequence ID" value="NZ_CP090958.1"/>
</dbReference>
<sequence>MSLFSQARSIAGHIGSLAAERWAARRVFADLGVGTKSTDDRFEVGVYFADSPVNIYQIRQWLGPFEVLAKSHSLGILCRNALTARELQAETTLPVRYSRLSSGLDKFFAENPLRVVFYVNQNTQNFQGLKFPEPAHVHLSHGESEKISMSSNQLKAYDFAFTAGQAARDRILSRLIDFEPARLIDVGRPQIDIPAHGPDLPEDDRTVVLYAPTWEGDAPAMSYSSVASHGRAVVGRLLSTGRHRVIYRPHPRTGVISAAARSANAEIQDLIVKANGRDPGANHLIDTGKDFGWGLAAADVCVCDISAVTFDWMTTAKPLLLTEPVAPGAAVDGSGVVGKLPLIAQVDADRIVELIDDLLITGKAAEYTELCAYHFGDTAPGESLNRFVAATEHVIRDRSQKLGS</sequence>
<accession>A0ABY8QVL4</accession>
<gene>
    <name evidence="1" type="ORF">LWF01_00650</name>
</gene>
<dbReference type="InterPro" id="IPR007554">
    <property type="entry name" value="Glycerophosphate_synth"/>
</dbReference>
<dbReference type="InterPro" id="IPR043148">
    <property type="entry name" value="TagF_C"/>
</dbReference>
<dbReference type="Proteomes" id="UP001209083">
    <property type="component" value="Chromosome"/>
</dbReference>
<dbReference type="Gene3D" id="3.40.50.12580">
    <property type="match status" value="1"/>
</dbReference>
<protein>
    <submittedName>
        <fullName evidence="1">CDP-glycerol glycerophosphotransferase family protein</fullName>
    </submittedName>
</protein>
<organism evidence="1 2">
    <name type="scientific">Saxibacter everestensis</name>
    <dbReference type="NCBI Taxonomy" id="2909229"/>
    <lineage>
        <taxon>Bacteria</taxon>
        <taxon>Bacillati</taxon>
        <taxon>Actinomycetota</taxon>
        <taxon>Actinomycetes</taxon>
        <taxon>Micrococcales</taxon>
        <taxon>Brevibacteriaceae</taxon>
        <taxon>Saxibacter</taxon>
    </lineage>
</organism>
<name>A0ABY8QVL4_9MICO</name>
<evidence type="ECO:0000313" key="1">
    <source>
        <dbReference type="EMBL" id="WGW12309.1"/>
    </source>
</evidence>
<dbReference type="SUPFAM" id="SSF53756">
    <property type="entry name" value="UDP-Glycosyltransferase/glycogen phosphorylase"/>
    <property type="match status" value="1"/>
</dbReference>
<dbReference type="Pfam" id="PF04464">
    <property type="entry name" value="Glyphos_transf"/>
    <property type="match status" value="1"/>
</dbReference>